<dbReference type="Gene3D" id="1.10.472.10">
    <property type="entry name" value="Cyclin-like"/>
    <property type="match status" value="1"/>
</dbReference>
<dbReference type="InterPro" id="IPR013922">
    <property type="entry name" value="Cyclin_PHO80-like"/>
</dbReference>
<comment type="caution">
    <text evidence="2">The sequence shown here is derived from an EMBL/GenBank/DDBJ whole genome shotgun (WGS) entry which is preliminary data.</text>
</comment>
<feature type="region of interest" description="Disordered" evidence="1">
    <location>
        <begin position="1"/>
        <end position="25"/>
    </location>
</feature>
<dbReference type="PANTHER" id="PTHR15615">
    <property type="match status" value="1"/>
</dbReference>
<dbReference type="GO" id="GO:0016538">
    <property type="term" value="F:cyclin-dependent protein serine/threonine kinase regulator activity"/>
    <property type="evidence" value="ECO:0007669"/>
    <property type="project" value="TreeGrafter"/>
</dbReference>
<feature type="region of interest" description="Disordered" evidence="1">
    <location>
        <begin position="259"/>
        <end position="278"/>
    </location>
</feature>
<feature type="region of interest" description="Disordered" evidence="1">
    <location>
        <begin position="889"/>
        <end position="951"/>
    </location>
</feature>
<feature type="compositionally biased region" description="Basic and acidic residues" evidence="1">
    <location>
        <begin position="914"/>
        <end position="923"/>
    </location>
</feature>
<evidence type="ECO:0000313" key="2">
    <source>
        <dbReference type="EMBL" id="PWI71343.1"/>
    </source>
</evidence>
<reference evidence="2 3" key="1">
    <citation type="journal article" date="2016" name="Front. Microbiol.">
        <title>Genome and transcriptome sequences reveal the specific parasitism of the nematophagous Purpureocillium lilacinum 36-1.</title>
        <authorList>
            <person name="Xie J."/>
            <person name="Li S."/>
            <person name="Mo C."/>
            <person name="Xiao X."/>
            <person name="Peng D."/>
            <person name="Wang G."/>
            <person name="Xiao Y."/>
        </authorList>
    </citation>
    <scope>NUCLEOTIDE SEQUENCE [LARGE SCALE GENOMIC DNA]</scope>
    <source>
        <strain evidence="2 3">36-1</strain>
    </source>
</reference>
<evidence type="ECO:0000313" key="3">
    <source>
        <dbReference type="Proteomes" id="UP000245956"/>
    </source>
</evidence>
<protein>
    <submittedName>
        <fullName evidence="2">Cyclin-dependent protein kinase complex component</fullName>
    </submittedName>
</protein>
<accession>A0A2U3EA13</accession>
<dbReference type="PANTHER" id="PTHR15615:SF94">
    <property type="entry name" value="PHO85 CYCLIN-6-RELATED"/>
    <property type="match status" value="1"/>
</dbReference>
<feature type="compositionally biased region" description="Polar residues" evidence="1">
    <location>
        <begin position="344"/>
        <end position="358"/>
    </location>
</feature>
<feature type="compositionally biased region" description="Basic and acidic residues" evidence="1">
    <location>
        <begin position="152"/>
        <end position="168"/>
    </location>
</feature>
<feature type="compositionally biased region" description="Low complexity" evidence="1">
    <location>
        <begin position="610"/>
        <end position="640"/>
    </location>
</feature>
<feature type="compositionally biased region" description="Polar residues" evidence="1">
    <location>
        <begin position="722"/>
        <end position="734"/>
    </location>
</feature>
<feature type="compositionally biased region" description="Polar residues" evidence="1">
    <location>
        <begin position="365"/>
        <end position="376"/>
    </location>
</feature>
<organism evidence="2 3">
    <name type="scientific">Purpureocillium lilacinum</name>
    <name type="common">Paecilomyces lilacinus</name>
    <dbReference type="NCBI Taxonomy" id="33203"/>
    <lineage>
        <taxon>Eukaryota</taxon>
        <taxon>Fungi</taxon>
        <taxon>Dikarya</taxon>
        <taxon>Ascomycota</taxon>
        <taxon>Pezizomycotina</taxon>
        <taxon>Sordariomycetes</taxon>
        <taxon>Hypocreomycetidae</taxon>
        <taxon>Hypocreales</taxon>
        <taxon>Ophiocordycipitaceae</taxon>
        <taxon>Purpureocillium</taxon>
    </lineage>
</organism>
<name>A0A2U3EA13_PURLI</name>
<dbReference type="AlphaFoldDB" id="A0A2U3EA13"/>
<feature type="region of interest" description="Disordered" evidence="1">
    <location>
        <begin position="809"/>
        <end position="828"/>
    </location>
</feature>
<dbReference type="Pfam" id="PF08613">
    <property type="entry name" value="Cyclin"/>
    <property type="match status" value="2"/>
</dbReference>
<feature type="compositionally biased region" description="Low complexity" evidence="1">
    <location>
        <begin position="547"/>
        <end position="563"/>
    </location>
</feature>
<dbReference type="CDD" id="cd20558">
    <property type="entry name" value="CYCLIN_ScPCL7-like"/>
    <property type="match status" value="1"/>
</dbReference>
<feature type="region of interest" description="Disordered" evidence="1">
    <location>
        <begin position="544"/>
        <end position="734"/>
    </location>
</feature>
<dbReference type="Proteomes" id="UP000245956">
    <property type="component" value="Unassembled WGS sequence"/>
</dbReference>
<feature type="region of interest" description="Disordered" evidence="1">
    <location>
        <begin position="146"/>
        <end position="199"/>
    </location>
</feature>
<dbReference type="GO" id="GO:0005634">
    <property type="term" value="C:nucleus"/>
    <property type="evidence" value="ECO:0007669"/>
    <property type="project" value="TreeGrafter"/>
</dbReference>
<feature type="compositionally biased region" description="Low complexity" evidence="1">
    <location>
        <begin position="571"/>
        <end position="593"/>
    </location>
</feature>
<sequence>MRLSAGTRRHPPASSKFRPPKPKMPRWPILSFSAANSPSEGAGREVENMRSYMFLHPTLRQCARICVLARRIAITNRPRALLPPPVCAQGSKKLQGLTRVTSMSRRCVHDARARNVGSGTTSLLQQCNGWPSAAWRRARCLTSTTSSYTSEAKGDGASSRDGDNDHVIHAGGMHATDTETDGIKGPSPPPSPGTRHGPKVWVVAPPGACGRSAPPGFCRALVPALPRETRRHGTQGLPLNEVLAGILCCSLAGASDGATSEAKPPTSPVHVRPDHRSIGRVGSCKKSLARVEEERRRRRCWARLPSFDGMEEWASLACHGRYLGAARRAASHCPAGLQHPPSPSVQRCTGQTASTTSVPARLYHSSATTRAPQSLTHWGALEKPNSSASSLEPPPHPRISLALSSSPTPLPPSPPARRRLAIPPLPFHHPGINTTLPHCSLSSRPRPHLCPVFFRGTIAQQGTKLDLRLHCRHNLIPPATASGSILLLLRRLRLASSSDAAQSHFRDSPSSLIRGRSYDAMAAVVGEFVPDLSRFHDMIVTPSSTLHQQAQPQHRRPSSSSASPRRRPSSRSRSSPRSAHATASTTSPSSRRPAQPPAQTVPGRHPPREPSASSSSTPVAADSLHSETTPTAADDVAATAIKRGFEPSTGGDSRIPSPPPSSSPAVAAGPAEADDAKTASMASQLGDRVSDHHSALRPDTAAMSASARRQQPSPPDDGFHVPSTSAPYLSSAAASNPEQTVVHVRDLAHIQTLAGANMLGGSGPSAAGDAPIKYEISGMPISDIIEMVAALLTKITSTNDLQHDAMQRNVAHQQQANQNSDNAGGSQMSPLSHSVLAFHGKNVPAITILSYLSRIHKYCPTTYEVFLSLLVYFDRMTERVNDLVMKTEEARRQSVSRPVSSHQPATQHDTAMPDDSHAARASDESDSDLADDDDDDMADSPTSSARRESTRIITVPDEQVPAIGPATYFVVDSFNIHRLIIAGVTCASKFFSDVFYTNSRYAKVGGLPLAELNHLEIQFLVLNDFRLAVPVEDLEAYATMLVEFYAREVIAHKTAPEPVS</sequence>
<feature type="region of interest" description="Disordered" evidence="1">
    <location>
        <begin position="333"/>
        <end position="421"/>
    </location>
</feature>
<keyword evidence="2" id="KW-0808">Transferase</keyword>
<dbReference type="EMBL" id="LCWV01000007">
    <property type="protein sequence ID" value="PWI71343.1"/>
    <property type="molecule type" value="Genomic_DNA"/>
</dbReference>
<feature type="compositionally biased region" description="Polar residues" evidence="1">
    <location>
        <begin position="893"/>
        <end position="909"/>
    </location>
</feature>
<dbReference type="GO" id="GO:0019901">
    <property type="term" value="F:protein kinase binding"/>
    <property type="evidence" value="ECO:0007669"/>
    <property type="project" value="InterPro"/>
</dbReference>
<proteinExistence type="predicted"/>
<gene>
    <name evidence="2" type="ORF">PCL_11437</name>
</gene>
<feature type="compositionally biased region" description="Polar residues" evidence="1">
    <location>
        <begin position="810"/>
        <end position="828"/>
    </location>
</feature>
<feature type="compositionally biased region" description="Acidic residues" evidence="1">
    <location>
        <begin position="924"/>
        <end position="938"/>
    </location>
</feature>
<dbReference type="GO" id="GO:0000307">
    <property type="term" value="C:cyclin-dependent protein kinase holoenzyme complex"/>
    <property type="evidence" value="ECO:0007669"/>
    <property type="project" value="TreeGrafter"/>
</dbReference>
<evidence type="ECO:0000256" key="1">
    <source>
        <dbReference type="SAM" id="MobiDB-lite"/>
    </source>
</evidence>
<keyword evidence="2" id="KW-0418">Kinase</keyword>
<dbReference type="GO" id="GO:0016301">
    <property type="term" value="F:kinase activity"/>
    <property type="evidence" value="ECO:0007669"/>
    <property type="project" value="UniProtKB-KW"/>
</dbReference>